<keyword evidence="1" id="KW-0812">Transmembrane</keyword>
<protein>
    <recommendedName>
        <fullName evidence="4">DUF3021 domain-containing protein</fullName>
    </recommendedName>
</protein>
<evidence type="ECO:0000313" key="2">
    <source>
        <dbReference type="EMBL" id="SJZ87712.1"/>
    </source>
</evidence>
<proteinExistence type="predicted"/>
<feature type="transmembrane region" description="Helical" evidence="1">
    <location>
        <begin position="12"/>
        <end position="33"/>
    </location>
</feature>
<feature type="transmembrane region" description="Helical" evidence="1">
    <location>
        <begin position="89"/>
        <end position="109"/>
    </location>
</feature>
<dbReference type="EMBL" id="FUXA01000011">
    <property type="protein sequence ID" value="SJZ87712.1"/>
    <property type="molecule type" value="Genomic_DNA"/>
</dbReference>
<feature type="transmembrane region" description="Helical" evidence="1">
    <location>
        <begin position="115"/>
        <end position="137"/>
    </location>
</feature>
<evidence type="ECO:0000256" key="1">
    <source>
        <dbReference type="SAM" id="Phobius"/>
    </source>
</evidence>
<evidence type="ECO:0008006" key="4">
    <source>
        <dbReference type="Google" id="ProtNLM"/>
    </source>
</evidence>
<reference evidence="2 3" key="1">
    <citation type="submission" date="2017-02" db="EMBL/GenBank/DDBJ databases">
        <authorList>
            <person name="Peterson S.W."/>
        </authorList>
    </citation>
    <scope>NUCLEOTIDE SEQUENCE [LARGE SCALE GENOMIC DNA]</scope>
    <source>
        <strain evidence="2 3">ATCC 17233</strain>
    </source>
</reference>
<sequence length="157" mass="18182">MMEEKKTVFYYVRQAFATYGVIVLVFAVMSIVIGERTKDYATLFSMGNAGMSMPILMELLLLAVIITLAQVVFLTDIWIMNMSMMIRNVLFFVSVLIVIVFMIVAFNWFPTRDMTAWLGFIISYALSMIISVLITRLKERAENTKMQEALDKYNRRK</sequence>
<keyword evidence="1" id="KW-0472">Membrane</keyword>
<dbReference type="Proteomes" id="UP000189857">
    <property type="component" value="Unassembled WGS sequence"/>
</dbReference>
<keyword evidence="3" id="KW-1185">Reference proteome</keyword>
<name>A0A1T4P8B9_9FIRM</name>
<dbReference type="AlphaFoldDB" id="A0A1T4P8B9"/>
<keyword evidence="1" id="KW-1133">Transmembrane helix</keyword>
<organism evidence="2 3">
    <name type="scientific">Eubacterium ruminantium</name>
    <dbReference type="NCBI Taxonomy" id="42322"/>
    <lineage>
        <taxon>Bacteria</taxon>
        <taxon>Bacillati</taxon>
        <taxon>Bacillota</taxon>
        <taxon>Clostridia</taxon>
        <taxon>Eubacteriales</taxon>
        <taxon>Eubacteriaceae</taxon>
        <taxon>Eubacterium</taxon>
    </lineage>
</organism>
<accession>A0A1T4P8B9</accession>
<feature type="transmembrane region" description="Helical" evidence="1">
    <location>
        <begin position="53"/>
        <end position="77"/>
    </location>
</feature>
<evidence type="ECO:0000313" key="3">
    <source>
        <dbReference type="Proteomes" id="UP000189857"/>
    </source>
</evidence>
<gene>
    <name evidence="2" type="ORF">SAMN02745110_01859</name>
</gene>